<dbReference type="GO" id="GO:0008121">
    <property type="term" value="F:quinol-cytochrome-c reductase activity"/>
    <property type="evidence" value="ECO:0007669"/>
    <property type="project" value="InterPro"/>
</dbReference>
<dbReference type="Gene3D" id="2.10.210.10">
    <property type="entry name" value="Cytochrome Bc1 Complex, Chain I"/>
    <property type="match status" value="1"/>
</dbReference>
<dbReference type="InterPro" id="IPR004192">
    <property type="entry name" value="Rieske_TM"/>
</dbReference>
<evidence type="ECO:0000259" key="1">
    <source>
        <dbReference type="Pfam" id="PF02921"/>
    </source>
</evidence>
<dbReference type="Proteomes" id="UP000472270">
    <property type="component" value="Unassembled WGS sequence"/>
</dbReference>
<evidence type="ECO:0000313" key="2">
    <source>
        <dbReference type="Ensembl" id="ENSSRHP00000008349.1"/>
    </source>
</evidence>
<accession>A0A673G8X4</accession>
<sequence>MMSLPARLGALSPYLQACGPLKALLPRAVNTEVLIKPAVCGSLCNDRSIPFLGHFGARLAHTDIKIPDFSDYRRVEVLDAKKSSQESSDGPSHTW</sequence>
<feature type="domain" description="Cytochrome b-c1 complex subunit Rieske transmembrane" evidence="1">
    <location>
        <begin position="61"/>
        <end position="89"/>
    </location>
</feature>
<reference evidence="2" key="2">
    <citation type="submission" date="2025-09" db="UniProtKB">
        <authorList>
            <consortium name="Ensembl"/>
        </authorList>
    </citation>
    <scope>IDENTIFICATION</scope>
</reference>
<protein>
    <recommendedName>
        <fullName evidence="1">Cytochrome b-c1 complex subunit Rieske transmembrane domain-containing protein</fullName>
    </recommendedName>
</protein>
<dbReference type="Gene3D" id="1.20.5.270">
    <property type="entry name" value="Ubiquinol cytochrome reductase, transmembrane domain"/>
    <property type="match status" value="1"/>
</dbReference>
<dbReference type="Pfam" id="PF02921">
    <property type="entry name" value="UCR_TM"/>
    <property type="match status" value="1"/>
</dbReference>
<proteinExistence type="predicted"/>
<dbReference type="InterPro" id="IPR037008">
    <property type="entry name" value="bc1_Rieske_TM_sf"/>
</dbReference>
<dbReference type="SUPFAM" id="SSF81502">
    <property type="entry name" value="ISP transmembrane anchor"/>
    <property type="match status" value="1"/>
</dbReference>
<dbReference type="AlphaFoldDB" id="A0A673G8X4"/>
<organism evidence="2 3">
    <name type="scientific">Sinocyclocheilus rhinocerous</name>
    <dbReference type="NCBI Taxonomy" id="307959"/>
    <lineage>
        <taxon>Eukaryota</taxon>
        <taxon>Metazoa</taxon>
        <taxon>Chordata</taxon>
        <taxon>Craniata</taxon>
        <taxon>Vertebrata</taxon>
        <taxon>Euteleostomi</taxon>
        <taxon>Actinopterygii</taxon>
        <taxon>Neopterygii</taxon>
        <taxon>Teleostei</taxon>
        <taxon>Ostariophysi</taxon>
        <taxon>Cypriniformes</taxon>
        <taxon>Cyprinidae</taxon>
        <taxon>Cyprininae</taxon>
        <taxon>Sinocyclocheilus</taxon>
    </lineage>
</organism>
<dbReference type="Ensembl" id="ENSSRHT00000008600.1">
    <property type="protein sequence ID" value="ENSSRHP00000008349.1"/>
    <property type="gene ID" value="ENSSRHG00000004844.1"/>
</dbReference>
<reference evidence="2" key="1">
    <citation type="submission" date="2025-08" db="UniProtKB">
        <authorList>
            <consortium name="Ensembl"/>
        </authorList>
    </citation>
    <scope>IDENTIFICATION</scope>
</reference>
<name>A0A673G8X4_9TELE</name>
<keyword evidence="3" id="KW-1185">Reference proteome</keyword>
<evidence type="ECO:0000313" key="3">
    <source>
        <dbReference type="Proteomes" id="UP000472270"/>
    </source>
</evidence>